<dbReference type="Proteomes" id="UP000183567">
    <property type="component" value="Unassembled WGS sequence"/>
</dbReference>
<comment type="caution">
    <text evidence="1">The sequence shown here is derived from an EMBL/GenBank/DDBJ whole genome shotgun (WGS) entry which is preliminary data.</text>
</comment>
<name>A0A1J8QJR8_9AGAM</name>
<gene>
    <name evidence="1" type="ORF">AZE42_12444</name>
</gene>
<sequence length="40" mass="4115">MVSEGLARFQGDASFELAIKESSATAFGAGAETVSLTHNL</sequence>
<reference evidence="1 2" key="1">
    <citation type="submission" date="2016-03" db="EMBL/GenBank/DDBJ databases">
        <title>Comparative genomics of the ectomycorrhizal sister species Rhizopogon vinicolor and Rhizopogon vesiculosus (Basidiomycota: Boletales) reveals a divergence of the mating type B locus.</title>
        <authorList>
            <person name="Mujic A.B."/>
            <person name="Kuo A."/>
            <person name="Tritt A."/>
            <person name="Lipzen A."/>
            <person name="Chen C."/>
            <person name="Johnson J."/>
            <person name="Sharma A."/>
            <person name="Barry K."/>
            <person name="Grigoriev I.V."/>
            <person name="Spatafora J.W."/>
        </authorList>
    </citation>
    <scope>NUCLEOTIDE SEQUENCE [LARGE SCALE GENOMIC DNA]</scope>
    <source>
        <strain evidence="1 2">AM-OR11-056</strain>
    </source>
</reference>
<evidence type="ECO:0000313" key="2">
    <source>
        <dbReference type="Proteomes" id="UP000183567"/>
    </source>
</evidence>
<accession>A0A1J8QJR8</accession>
<protein>
    <submittedName>
        <fullName evidence="1">Uncharacterized protein</fullName>
    </submittedName>
</protein>
<organism evidence="1 2">
    <name type="scientific">Rhizopogon vesiculosus</name>
    <dbReference type="NCBI Taxonomy" id="180088"/>
    <lineage>
        <taxon>Eukaryota</taxon>
        <taxon>Fungi</taxon>
        <taxon>Dikarya</taxon>
        <taxon>Basidiomycota</taxon>
        <taxon>Agaricomycotina</taxon>
        <taxon>Agaricomycetes</taxon>
        <taxon>Agaricomycetidae</taxon>
        <taxon>Boletales</taxon>
        <taxon>Suillineae</taxon>
        <taxon>Rhizopogonaceae</taxon>
        <taxon>Rhizopogon</taxon>
    </lineage>
</organism>
<evidence type="ECO:0000313" key="1">
    <source>
        <dbReference type="EMBL" id="OJA09674.1"/>
    </source>
</evidence>
<keyword evidence="2" id="KW-1185">Reference proteome</keyword>
<proteinExistence type="predicted"/>
<feature type="non-terminal residue" evidence="1">
    <location>
        <position position="40"/>
    </location>
</feature>
<dbReference type="AlphaFoldDB" id="A0A1J8QJR8"/>
<dbReference type="EMBL" id="LVVM01005831">
    <property type="protein sequence ID" value="OJA09674.1"/>
    <property type="molecule type" value="Genomic_DNA"/>
</dbReference>